<dbReference type="InterPro" id="IPR002939">
    <property type="entry name" value="DnaJ_C"/>
</dbReference>
<organism evidence="3">
    <name type="scientific">viral metagenome</name>
    <dbReference type="NCBI Taxonomy" id="1070528"/>
    <lineage>
        <taxon>unclassified sequences</taxon>
        <taxon>metagenomes</taxon>
        <taxon>organismal metagenomes</taxon>
    </lineage>
</organism>
<proteinExistence type="predicted"/>
<sequence length="303" mass="34632">MSYYEDLKIEKNASQVEIKQAFRKLSLKFHPDKPAGDAEKFKCINEAYQTLGDEKKRRMYDMHGKMEGGMSSRMNPMEHIFRQQSFNDLGGNGIFKMFFNGMPMPMDGDMGPVFQGGGNPFINLQRDRKPSPIQKSIEITLQAAFEGMTYPLLIERTVTSQGMRKIEKETVYIDIPQGVDDNEIVVVPKKGNIIMEQQGDIKLYIKIKNETLFQRLGIHLIYNKEITLKEALTNFVTEFEHINGKKYKLDHSGRAIIKPGQETKIQGLGMTRGNNTGSLIVRFQIIFPKSLTEQQKKTLGEIL</sequence>
<dbReference type="EMBL" id="MN740233">
    <property type="protein sequence ID" value="QHT94988.1"/>
    <property type="molecule type" value="Genomic_DNA"/>
</dbReference>
<dbReference type="GO" id="GO:0006457">
    <property type="term" value="P:protein folding"/>
    <property type="evidence" value="ECO:0007669"/>
    <property type="project" value="InterPro"/>
</dbReference>
<dbReference type="InterPro" id="IPR001623">
    <property type="entry name" value="DnaJ_domain"/>
</dbReference>
<dbReference type="Pfam" id="PF00226">
    <property type="entry name" value="DnaJ"/>
    <property type="match status" value="1"/>
</dbReference>
<dbReference type="SMART" id="SM00271">
    <property type="entry name" value="DnaJ"/>
    <property type="match status" value="1"/>
</dbReference>
<dbReference type="GO" id="GO:0051087">
    <property type="term" value="F:protein-folding chaperone binding"/>
    <property type="evidence" value="ECO:0007669"/>
    <property type="project" value="TreeGrafter"/>
</dbReference>
<dbReference type="PROSITE" id="PS00636">
    <property type="entry name" value="DNAJ_1"/>
    <property type="match status" value="1"/>
</dbReference>
<name>A0A6C0IP59_9ZZZZ</name>
<dbReference type="InterPro" id="IPR008971">
    <property type="entry name" value="HSP40/DnaJ_pept-bd"/>
</dbReference>
<evidence type="ECO:0000256" key="1">
    <source>
        <dbReference type="ARBA" id="ARBA00023186"/>
    </source>
</evidence>
<dbReference type="GO" id="GO:0051082">
    <property type="term" value="F:unfolded protein binding"/>
    <property type="evidence" value="ECO:0007669"/>
    <property type="project" value="InterPro"/>
</dbReference>
<dbReference type="CDD" id="cd06257">
    <property type="entry name" value="DnaJ"/>
    <property type="match status" value="1"/>
</dbReference>
<dbReference type="InterPro" id="IPR018253">
    <property type="entry name" value="DnaJ_domain_CS"/>
</dbReference>
<keyword evidence="1" id="KW-0143">Chaperone</keyword>
<dbReference type="Gene3D" id="2.60.260.20">
    <property type="entry name" value="Urease metallochaperone UreE, N-terminal domain"/>
    <property type="match status" value="2"/>
</dbReference>
<accession>A0A6C0IP59</accession>
<dbReference type="InterPro" id="IPR036869">
    <property type="entry name" value="J_dom_sf"/>
</dbReference>
<dbReference type="PANTHER" id="PTHR24078">
    <property type="entry name" value="DNAJ HOMOLOG SUBFAMILY C MEMBER"/>
    <property type="match status" value="1"/>
</dbReference>
<evidence type="ECO:0000259" key="2">
    <source>
        <dbReference type="PROSITE" id="PS50076"/>
    </source>
</evidence>
<feature type="domain" description="J" evidence="2">
    <location>
        <begin position="2"/>
        <end position="64"/>
    </location>
</feature>
<dbReference type="SUPFAM" id="SSF46565">
    <property type="entry name" value="Chaperone J-domain"/>
    <property type="match status" value="1"/>
</dbReference>
<protein>
    <recommendedName>
        <fullName evidence="2">J domain-containing protein</fullName>
    </recommendedName>
</protein>
<evidence type="ECO:0000313" key="3">
    <source>
        <dbReference type="EMBL" id="QHT94988.1"/>
    </source>
</evidence>
<dbReference type="Gene3D" id="1.10.287.110">
    <property type="entry name" value="DnaJ domain"/>
    <property type="match status" value="1"/>
</dbReference>
<dbReference type="PROSITE" id="PS50076">
    <property type="entry name" value="DNAJ_2"/>
    <property type="match status" value="1"/>
</dbReference>
<dbReference type="SUPFAM" id="SSF49493">
    <property type="entry name" value="HSP40/DnaJ peptide-binding domain"/>
    <property type="match status" value="2"/>
</dbReference>
<reference evidence="3" key="1">
    <citation type="journal article" date="2020" name="Nature">
        <title>Giant virus diversity and host interactions through global metagenomics.</title>
        <authorList>
            <person name="Schulz F."/>
            <person name="Roux S."/>
            <person name="Paez-Espino D."/>
            <person name="Jungbluth S."/>
            <person name="Walsh D.A."/>
            <person name="Denef V.J."/>
            <person name="McMahon K.D."/>
            <person name="Konstantinidis K.T."/>
            <person name="Eloe-Fadrosh E.A."/>
            <person name="Kyrpides N.C."/>
            <person name="Woyke T."/>
        </authorList>
    </citation>
    <scope>NUCLEOTIDE SEQUENCE</scope>
    <source>
        <strain evidence="3">GVMAG-M-3300024261-37</strain>
    </source>
</reference>
<dbReference type="CDD" id="cd10747">
    <property type="entry name" value="DnaJ_C"/>
    <property type="match status" value="1"/>
</dbReference>
<dbReference type="AlphaFoldDB" id="A0A6C0IP59"/>
<dbReference type="PRINTS" id="PR00625">
    <property type="entry name" value="JDOMAIN"/>
</dbReference>
<dbReference type="Pfam" id="PF01556">
    <property type="entry name" value="DnaJ_C"/>
    <property type="match status" value="1"/>
</dbReference>
<dbReference type="PANTHER" id="PTHR24078:SF553">
    <property type="entry name" value="DNAJ HOMOLOG SUBFAMILY B MEMBER 5"/>
    <property type="match status" value="1"/>
</dbReference>
<dbReference type="GO" id="GO:0005829">
    <property type="term" value="C:cytosol"/>
    <property type="evidence" value="ECO:0007669"/>
    <property type="project" value="TreeGrafter"/>
</dbReference>
<dbReference type="InterPro" id="IPR051339">
    <property type="entry name" value="DnaJ_subfamily_B"/>
</dbReference>